<evidence type="ECO:0000256" key="11">
    <source>
        <dbReference type="ARBA" id="ARBA00023180"/>
    </source>
</evidence>
<keyword evidence="5 13" id="KW-0812">Transmembrane</keyword>
<dbReference type="GO" id="GO:0098703">
    <property type="term" value="P:calcium ion import across plasma membrane"/>
    <property type="evidence" value="ECO:0007669"/>
    <property type="project" value="TreeGrafter"/>
</dbReference>
<keyword evidence="2" id="KW-0813">Transport</keyword>
<dbReference type="GO" id="GO:0005891">
    <property type="term" value="C:voltage-gated calcium channel complex"/>
    <property type="evidence" value="ECO:0007669"/>
    <property type="project" value="TreeGrafter"/>
</dbReference>
<dbReference type="Proteomes" id="UP000601435">
    <property type="component" value="Unassembled WGS sequence"/>
</dbReference>
<feature type="domain" description="Ion transport" evidence="14">
    <location>
        <begin position="288"/>
        <end position="529"/>
    </location>
</feature>
<proteinExistence type="predicted"/>
<evidence type="ECO:0000256" key="1">
    <source>
        <dbReference type="ARBA" id="ARBA00004141"/>
    </source>
</evidence>
<keyword evidence="12" id="KW-0407">Ion channel</keyword>
<evidence type="ECO:0000256" key="3">
    <source>
        <dbReference type="ARBA" id="ARBA00022568"/>
    </source>
</evidence>
<keyword evidence="11" id="KW-0325">Glycoprotein</keyword>
<dbReference type="GO" id="GO:0008331">
    <property type="term" value="F:high voltage-gated calcium channel activity"/>
    <property type="evidence" value="ECO:0007669"/>
    <property type="project" value="TreeGrafter"/>
</dbReference>
<dbReference type="EMBL" id="CAJNJA010033141">
    <property type="protein sequence ID" value="CAE7675242.1"/>
    <property type="molecule type" value="Genomic_DNA"/>
</dbReference>
<keyword evidence="10 13" id="KW-0472">Membrane</keyword>
<comment type="caution">
    <text evidence="15">The sequence shown here is derived from an EMBL/GenBank/DDBJ whole genome shotgun (WGS) entry which is preliminary data.</text>
</comment>
<feature type="transmembrane region" description="Helical" evidence="13">
    <location>
        <begin position="351"/>
        <end position="373"/>
    </location>
</feature>
<gene>
    <name evidence="15" type="primary">Cacna1e</name>
    <name evidence="15" type="ORF">SNEC2469_LOCUS19368</name>
</gene>
<comment type="subcellular location">
    <subcellularLocation>
        <location evidence="1">Membrane</location>
        <topology evidence="1">Multi-pass membrane protein</topology>
    </subcellularLocation>
</comment>
<evidence type="ECO:0000313" key="16">
    <source>
        <dbReference type="Proteomes" id="UP000601435"/>
    </source>
</evidence>
<evidence type="ECO:0000256" key="9">
    <source>
        <dbReference type="ARBA" id="ARBA00023065"/>
    </source>
</evidence>
<feature type="transmembrane region" description="Helical" evidence="13">
    <location>
        <begin position="421"/>
        <end position="444"/>
    </location>
</feature>
<sequence>MVEKSSSKEPFAEVLDAAWQGFRHTLLEAHADTAADDPTLSAHLEMLQRIKAESPGWRPATDSHTFSSEGVGSTGMYEKAVEQEATINNAWRAEATDPAAQKSVRHRLQVRLNILSSQQLISGKNLHDAVTSLGLTTYTVEDMNDLVNAMAAFINLRFVKKEDSQLSQLTRGRSTNSMFSTQEHENLGKAVWQWPSMEKGTQTETTTGEHRIFDFNVVPAKALMDIFLRKDAEIQRRIFPARSIKQFQAMREILLAGDTNKLVAELTFVRINDLAAPPEAVDALFYIEPVVCMLILVNGILIGFQTDPRFEHWPGWPYVELAFAILLVLECCMRVWLSGGLRGFFCSSERLWNLFDLFLVCTAVTDVSFQLTMQENSDMFGASLLRFCRLIRLVRVVKVFRLNYMKELRLMVKGLVGGIRTLLLAFALLFAVLYVIAGFATMTIGRDSRTPGDLQGHFENIPQSMFTSFRCFSGECFADTGAPIASVMSSVFGWPFVLSYVLSYMLVSMGIFNVILAVYVDITMRAAKETEATTAEQYSRESIRIARTTRISGDPAVAKQAGKCTADQESEGEQVTTRPEGWEPPCPCPCHVHWHPRAQGGPGEGPGQALEGRRPCPFPAVHVATALPKGQEVEGAAEVEGCLEVHWVCCVLCQLEGSKEAQVREHVGMASPKSPSGFGRGSANRESVRARHCAGAAGGAPHLGCSSNAGRRPFGSMIVVATLNIQLAAAAKINSIIGLFGEDERPLDVLCVQELGLDVPSAPTFVSMAQGAGLHVFLGSAESGKHRVAVISRLAGKAVHMCSDRAAAACFQLLCNGSLTKVLISSFYGCVHDEDAAMAGARAAVVGELAAGLAFSWDAAFENDTSLPGTRVSEEAWRAVWQAKDFEDELAAGLVNEAWVRLSDTAQDLLAEEGSHGPRRSQLWRPLTRAPQRSKAALPGAAVLVIQLRRLQRRLGQLLRFPGNQRLRDKAGRQICALCPKVPWLGEVPFFEMEHWGSLNDRIGELEQRQKTEAISQWRERLGQSEQEMVTWIAVGAEWCEGAGPDAEREGNWLLDCIRQTLGEGRGARCDAGWMEDQVAWQKLLEYGAVDKPTKSIVMLDALPTGIDCCHVEAAIVPPAEEVVIVLGSDGIAAISKIPPVVAKTLSPKGAIEEAAGGTATDMTLSSKSIAAKNNAGTD</sequence>
<evidence type="ECO:0000256" key="7">
    <source>
        <dbReference type="ARBA" id="ARBA00022882"/>
    </source>
</evidence>
<keyword evidence="16" id="KW-1185">Reference proteome</keyword>
<evidence type="ECO:0000256" key="4">
    <source>
        <dbReference type="ARBA" id="ARBA00022673"/>
    </source>
</evidence>
<keyword evidence="9" id="KW-0406">Ion transport</keyword>
<name>A0A812WGC5_9DINO</name>
<keyword evidence="7" id="KW-0851">Voltage-gated channel</keyword>
<keyword evidence="3" id="KW-0109">Calcium transport</keyword>
<evidence type="ECO:0000256" key="2">
    <source>
        <dbReference type="ARBA" id="ARBA00022448"/>
    </source>
</evidence>
<dbReference type="InterPro" id="IPR005821">
    <property type="entry name" value="Ion_trans_dom"/>
</dbReference>
<dbReference type="InterPro" id="IPR050599">
    <property type="entry name" value="VDCC_alpha-1_subunit"/>
</dbReference>
<evidence type="ECO:0000256" key="5">
    <source>
        <dbReference type="ARBA" id="ARBA00022692"/>
    </source>
</evidence>
<keyword evidence="4" id="KW-0107">Calcium channel</keyword>
<dbReference type="PANTHER" id="PTHR45628">
    <property type="entry name" value="VOLTAGE-DEPENDENT CALCIUM CHANNEL TYPE A SUBUNIT ALPHA-1"/>
    <property type="match status" value="1"/>
</dbReference>
<feature type="transmembrane region" description="Helical" evidence="13">
    <location>
        <begin position="497"/>
        <end position="520"/>
    </location>
</feature>
<organism evidence="15 16">
    <name type="scientific">Symbiodinium necroappetens</name>
    <dbReference type="NCBI Taxonomy" id="1628268"/>
    <lineage>
        <taxon>Eukaryota</taxon>
        <taxon>Sar</taxon>
        <taxon>Alveolata</taxon>
        <taxon>Dinophyceae</taxon>
        <taxon>Suessiales</taxon>
        <taxon>Symbiodiniaceae</taxon>
        <taxon>Symbiodinium</taxon>
    </lineage>
</organism>
<accession>A0A812WGC5</accession>
<dbReference type="SUPFAM" id="SSF81324">
    <property type="entry name" value="Voltage-gated potassium channels"/>
    <property type="match status" value="1"/>
</dbReference>
<evidence type="ECO:0000256" key="10">
    <source>
        <dbReference type="ARBA" id="ARBA00023136"/>
    </source>
</evidence>
<evidence type="ECO:0000256" key="12">
    <source>
        <dbReference type="ARBA" id="ARBA00023303"/>
    </source>
</evidence>
<evidence type="ECO:0000313" key="15">
    <source>
        <dbReference type="EMBL" id="CAE7675242.1"/>
    </source>
</evidence>
<evidence type="ECO:0000259" key="14">
    <source>
        <dbReference type="Pfam" id="PF00520"/>
    </source>
</evidence>
<protein>
    <submittedName>
        <fullName evidence="15">Cacna1e protein</fullName>
    </submittedName>
</protein>
<evidence type="ECO:0000256" key="13">
    <source>
        <dbReference type="SAM" id="Phobius"/>
    </source>
</evidence>
<evidence type="ECO:0000256" key="8">
    <source>
        <dbReference type="ARBA" id="ARBA00022989"/>
    </source>
</evidence>
<reference evidence="15" key="1">
    <citation type="submission" date="2021-02" db="EMBL/GenBank/DDBJ databases">
        <authorList>
            <person name="Dougan E. K."/>
            <person name="Rhodes N."/>
            <person name="Thang M."/>
            <person name="Chan C."/>
        </authorList>
    </citation>
    <scope>NUCLEOTIDE SEQUENCE</scope>
</reference>
<dbReference type="OrthoDB" id="423689at2759"/>
<feature type="transmembrane region" description="Helical" evidence="13">
    <location>
        <begin position="283"/>
        <end position="304"/>
    </location>
</feature>
<dbReference type="Gene3D" id="1.10.287.70">
    <property type="match status" value="1"/>
</dbReference>
<keyword evidence="6" id="KW-0106">Calcium</keyword>
<evidence type="ECO:0000256" key="6">
    <source>
        <dbReference type="ARBA" id="ARBA00022837"/>
    </source>
</evidence>
<dbReference type="Gene3D" id="1.20.120.350">
    <property type="entry name" value="Voltage-gated potassium channels. Chain C"/>
    <property type="match status" value="1"/>
</dbReference>
<dbReference type="AlphaFoldDB" id="A0A812WGC5"/>
<feature type="transmembrane region" description="Helical" evidence="13">
    <location>
        <begin position="316"/>
        <end position="339"/>
    </location>
</feature>
<dbReference type="InterPro" id="IPR027359">
    <property type="entry name" value="Volt_channel_dom_sf"/>
</dbReference>
<dbReference type="PANTHER" id="PTHR45628:SF7">
    <property type="entry name" value="VOLTAGE-DEPENDENT CALCIUM CHANNEL TYPE A SUBUNIT ALPHA-1"/>
    <property type="match status" value="1"/>
</dbReference>
<dbReference type="Pfam" id="PF00520">
    <property type="entry name" value="Ion_trans"/>
    <property type="match status" value="1"/>
</dbReference>
<keyword evidence="8 13" id="KW-1133">Transmembrane helix</keyword>